<dbReference type="EMBL" id="LAZR01023861">
    <property type="protein sequence ID" value="KKL77072.1"/>
    <property type="molecule type" value="Genomic_DNA"/>
</dbReference>
<comment type="caution">
    <text evidence="1">The sequence shown here is derived from an EMBL/GenBank/DDBJ whole genome shotgun (WGS) entry which is preliminary data.</text>
</comment>
<dbReference type="SUPFAM" id="SSF46785">
    <property type="entry name" value="Winged helix' DNA-binding domain"/>
    <property type="match status" value="1"/>
</dbReference>
<sequence>MRYLYKNKNDRFNLRAYSKITNIPRSTIYDYVNKLDNLGFIKKETANNQITEKGIIVLKSEEGMSDMGVGRLGRECRKKANLSTHYHKFKLPISNKENFRIENIDNLNPIDYNENKLHNLYQIIINFEDATILINPKQLIINLYDIHTKDVDESDFKCLSRAIEYAKKFIGIGIITEGMIIEEGHWARVESKLSDFLHDKVDNKYFLDLGQGKKFWIDHSLKREDETNDKEIRERIDTFLTDVINSNAVMSDINLVVKALGFISKLESARLFKEIDQRKELTKHISKEKPDYFG</sequence>
<evidence type="ECO:0000313" key="1">
    <source>
        <dbReference type="EMBL" id="KKL77072.1"/>
    </source>
</evidence>
<organism evidence="1">
    <name type="scientific">marine sediment metagenome</name>
    <dbReference type="NCBI Taxonomy" id="412755"/>
    <lineage>
        <taxon>unclassified sequences</taxon>
        <taxon>metagenomes</taxon>
        <taxon>ecological metagenomes</taxon>
    </lineage>
</organism>
<dbReference type="AlphaFoldDB" id="A0A0F9HPM4"/>
<gene>
    <name evidence="1" type="ORF">LCGC14_2038560</name>
</gene>
<proteinExistence type="predicted"/>
<dbReference type="InterPro" id="IPR036390">
    <property type="entry name" value="WH_DNA-bd_sf"/>
</dbReference>
<reference evidence="1" key="1">
    <citation type="journal article" date="2015" name="Nature">
        <title>Complex archaea that bridge the gap between prokaryotes and eukaryotes.</title>
        <authorList>
            <person name="Spang A."/>
            <person name="Saw J.H."/>
            <person name="Jorgensen S.L."/>
            <person name="Zaremba-Niedzwiedzka K."/>
            <person name="Martijn J."/>
            <person name="Lind A.E."/>
            <person name="van Eijk R."/>
            <person name="Schleper C."/>
            <person name="Guy L."/>
            <person name="Ettema T.J."/>
        </authorList>
    </citation>
    <scope>NUCLEOTIDE SEQUENCE</scope>
</reference>
<name>A0A0F9HPM4_9ZZZZ</name>
<accession>A0A0F9HPM4</accession>
<protein>
    <submittedName>
        <fullName evidence="1">Uncharacterized protein</fullName>
    </submittedName>
</protein>